<dbReference type="Gene3D" id="3.30.420.40">
    <property type="match status" value="4"/>
</dbReference>
<dbReference type="InterPro" id="IPR005471">
    <property type="entry name" value="Tscrpt_reg_IclR_N"/>
</dbReference>
<dbReference type="InterPro" id="IPR036390">
    <property type="entry name" value="WH_DNA-bd_sf"/>
</dbReference>
<sequence length="392" mass="39306">MATHSSMSTVGSSPALLRRMNSRAVLAELFRAGPDAGDPGRASRTVTELVAAVGLTRPTVEAALTDLVAEGWVEELKAVATPNRAGRRARRFRIDARAGLVLGIDLGLHAVVGVLADLHGDAVARTEQFAPTLAPIDQAVAAVREVVDRLVGNLPPGRLLAVTVCVPAVIDRAGRIVHTVAAPEWQSGGITDRIAALVPDAVTVFENDAKAAARAEAAWGRLHGVHDGLLLVMGRQIGAALVVGGAVAQGAHGAAGEVGGLVATGWPAAARALEARTGPGAAVPSAGDDGRAAVRALAADVAPGVAQLVAAVDPEVVVVGGEVLPDGEEFCTALAGELERMPGLGLPGTPGVAVVPSGLGRDAVSRGAVARSLATARAERLGLGAGQHAGVA</sequence>
<dbReference type="RefSeq" id="WP_166779968.1">
    <property type="nucleotide sequence ID" value="NZ_JAAOYO010000002.1"/>
</dbReference>
<protein>
    <submittedName>
        <fullName evidence="3">NBD/HSP70 family sugar kinase</fullName>
    </submittedName>
</protein>
<dbReference type="Pfam" id="PF09339">
    <property type="entry name" value="HTH_IclR"/>
    <property type="match status" value="1"/>
</dbReference>
<dbReference type="PANTHER" id="PTHR18964">
    <property type="entry name" value="ROK (REPRESSOR, ORF, KINASE) FAMILY"/>
    <property type="match status" value="1"/>
</dbReference>
<evidence type="ECO:0000313" key="4">
    <source>
        <dbReference type="Proteomes" id="UP001318300"/>
    </source>
</evidence>
<accession>A0ABX0T9N4</accession>
<feature type="domain" description="HTH iclR-type" evidence="2">
    <location>
        <begin position="45"/>
        <end position="75"/>
    </location>
</feature>
<dbReference type="Proteomes" id="UP001318300">
    <property type="component" value="Unassembled WGS sequence"/>
</dbReference>
<evidence type="ECO:0000256" key="1">
    <source>
        <dbReference type="ARBA" id="ARBA00006479"/>
    </source>
</evidence>
<keyword evidence="3" id="KW-0418">Kinase</keyword>
<dbReference type="CDD" id="cd23763">
    <property type="entry name" value="ASKHA_ATPase_ROK"/>
    <property type="match status" value="1"/>
</dbReference>
<dbReference type="GO" id="GO:0016301">
    <property type="term" value="F:kinase activity"/>
    <property type="evidence" value="ECO:0007669"/>
    <property type="project" value="UniProtKB-KW"/>
</dbReference>
<dbReference type="SUPFAM" id="SSF46785">
    <property type="entry name" value="Winged helix' DNA-binding domain"/>
    <property type="match status" value="1"/>
</dbReference>
<name>A0ABX0T9N4_9MICO</name>
<dbReference type="InterPro" id="IPR036388">
    <property type="entry name" value="WH-like_DNA-bd_sf"/>
</dbReference>
<dbReference type="SUPFAM" id="SSF53067">
    <property type="entry name" value="Actin-like ATPase domain"/>
    <property type="match status" value="1"/>
</dbReference>
<keyword evidence="3" id="KW-0808">Transferase</keyword>
<dbReference type="Gene3D" id="1.10.10.10">
    <property type="entry name" value="Winged helix-like DNA-binding domain superfamily/Winged helix DNA-binding domain"/>
    <property type="match status" value="1"/>
</dbReference>
<dbReference type="InterPro" id="IPR043129">
    <property type="entry name" value="ATPase_NBD"/>
</dbReference>
<reference evidence="3 4" key="1">
    <citation type="submission" date="2020-03" db="EMBL/GenBank/DDBJ databases">
        <title>Above-ground endophytic microbial communities from plants in different locations in the United States.</title>
        <authorList>
            <person name="Frank C."/>
        </authorList>
    </citation>
    <scope>NUCLEOTIDE SEQUENCE [LARGE SCALE GENOMIC DNA]</scope>
    <source>
        <strain evidence="3 4">WW7</strain>
    </source>
</reference>
<evidence type="ECO:0000313" key="3">
    <source>
        <dbReference type="EMBL" id="NII40903.1"/>
    </source>
</evidence>
<gene>
    <name evidence="3" type="ORF">E9228_001539</name>
</gene>
<dbReference type="PANTHER" id="PTHR18964:SF149">
    <property type="entry name" value="BIFUNCTIONAL UDP-N-ACETYLGLUCOSAMINE 2-EPIMERASE_N-ACETYLMANNOSAMINE KINASE"/>
    <property type="match status" value="1"/>
</dbReference>
<dbReference type="EMBL" id="JAAOYO010000002">
    <property type="protein sequence ID" value="NII40903.1"/>
    <property type="molecule type" value="Genomic_DNA"/>
</dbReference>
<comment type="caution">
    <text evidence="3">The sequence shown here is derived from an EMBL/GenBank/DDBJ whole genome shotgun (WGS) entry which is preliminary data.</text>
</comment>
<dbReference type="InterPro" id="IPR000600">
    <property type="entry name" value="ROK"/>
</dbReference>
<proteinExistence type="inferred from homology"/>
<organism evidence="3 4">
    <name type="scientific">Curtobacterium salicis</name>
    <dbReference type="NCBI Taxonomy" id="1779862"/>
    <lineage>
        <taxon>Bacteria</taxon>
        <taxon>Bacillati</taxon>
        <taxon>Actinomycetota</taxon>
        <taxon>Actinomycetes</taxon>
        <taxon>Micrococcales</taxon>
        <taxon>Microbacteriaceae</taxon>
        <taxon>Curtobacterium</taxon>
    </lineage>
</organism>
<dbReference type="Pfam" id="PF00480">
    <property type="entry name" value="ROK"/>
    <property type="match status" value="1"/>
</dbReference>
<evidence type="ECO:0000259" key="2">
    <source>
        <dbReference type="Pfam" id="PF09339"/>
    </source>
</evidence>
<keyword evidence="4" id="KW-1185">Reference proteome</keyword>
<comment type="similarity">
    <text evidence="1">Belongs to the ROK (NagC/XylR) family.</text>
</comment>